<keyword evidence="1" id="KW-1188">Viral release from host cell</keyword>
<comment type="caution">
    <text evidence="4">The sequence shown here is derived from an EMBL/GenBank/DDBJ whole genome shotgun (WGS) entry which is preliminary data.</text>
</comment>
<dbReference type="Proteomes" id="UP000249066">
    <property type="component" value="Unassembled WGS sequence"/>
</dbReference>
<reference evidence="4 5" key="1">
    <citation type="submission" date="2017-08" db="EMBL/GenBank/DDBJ databases">
        <title>Infants hospitalized years apart are colonized by the same room-sourced microbial strains.</title>
        <authorList>
            <person name="Brooks B."/>
            <person name="Olm M.R."/>
            <person name="Firek B.A."/>
            <person name="Baker R."/>
            <person name="Thomas B.C."/>
            <person name="Morowitz M.J."/>
            <person name="Banfield J.F."/>
        </authorList>
    </citation>
    <scope>NUCLEOTIDE SEQUENCE [LARGE SCALE GENOMIC DNA]</scope>
    <source>
        <strain evidence="4">S2_018_000_R2_101</strain>
    </source>
</reference>
<organism evidence="4 5">
    <name type="scientific">Sphingomonas sanxanigenens</name>
    <dbReference type="NCBI Taxonomy" id="397260"/>
    <lineage>
        <taxon>Bacteria</taxon>
        <taxon>Pseudomonadati</taxon>
        <taxon>Pseudomonadota</taxon>
        <taxon>Alphaproteobacteria</taxon>
        <taxon>Sphingomonadales</taxon>
        <taxon>Sphingomonadaceae</taxon>
        <taxon>Sphingomonas</taxon>
    </lineage>
</organism>
<feature type="domain" description="Terminase ATPase subunit N-terminal" evidence="2">
    <location>
        <begin position="13"/>
        <end position="78"/>
    </location>
</feature>
<dbReference type="Pfam" id="PF03237">
    <property type="entry name" value="Terminase_6N"/>
    <property type="match status" value="1"/>
</dbReference>
<dbReference type="Gene3D" id="3.40.50.300">
    <property type="entry name" value="P-loop containing nucleotide triphosphate hydrolases"/>
    <property type="match status" value="1"/>
</dbReference>
<evidence type="ECO:0000259" key="2">
    <source>
        <dbReference type="Pfam" id="PF06056"/>
    </source>
</evidence>
<dbReference type="Pfam" id="PF17289">
    <property type="entry name" value="Terminase_6C"/>
    <property type="match status" value="1"/>
</dbReference>
<gene>
    <name evidence="4" type="ORF">DI623_02990</name>
</gene>
<dbReference type="Gene3D" id="3.30.420.240">
    <property type="match status" value="1"/>
</dbReference>
<evidence type="ECO:0000313" key="4">
    <source>
        <dbReference type="EMBL" id="PZO91502.1"/>
    </source>
</evidence>
<dbReference type="EMBL" id="QFNN01000008">
    <property type="protein sequence ID" value="PZO91502.1"/>
    <property type="molecule type" value="Genomic_DNA"/>
</dbReference>
<dbReference type="Pfam" id="PF06056">
    <property type="entry name" value="Terminase_5"/>
    <property type="match status" value="1"/>
</dbReference>
<accession>A0A2W5ADX1</accession>
<evidence type="ECO:0000313" key="5">
    <source>
        <dbReference type="Proteomes" id="UP000249066"/>
    </source>
</evidence>
<dbReference type="InterPro" id="IPR035421">
    <property type="entry name" value="Terminase_6C"/>
</dbReference>
<sequence length="610" mass="69649">MRLALVDRPEFADVRREARSLYWRGWGVTHIVEELNRLGEGLPGWKELKRATVESWKQREKWDEAPSIRAAEESAVVRFQMLMAKDMKTGADFKEIDLIGRQIERFERCRRYRESGNEADLNPKVANRNAGPKKPKRQNLITADMVEELRAAFLEECFAYQLTWWRNVNQRTRFILKSRQIGATWYFAREALIDALDTGRNQIFLSASRRQAEIFRRYIIEFVFRVTGVTLKGEHLLIDRGDDPETGKPLERPTLFFLGANYRTAQGEHGNFYYDECFWAQDFDTTDDVASGMASQKIYRETYFSTPSTIAHQAHKKWSGEKHNEGRPKRDWTKIDTYHAALKDGAVGGDGIWRHIVTIEDAAAGGCDLFDIDELRRRKSPDVFSNLYMCEFVDDTQSAFPFAMMRRCLVDGFEAWKDFDGYALRPFGDGEVAIGYDPHESADGDDAALVVIALPRRKGGKFRVLEKYRLKGRFEEQAEQIFRQMARYNVVDIGIDTTGAGSAVGQLVVKRFPLARLINYSAPLKNIMVLKAKSVIAAGRLEYDAGAADITASFISIRPQITKSGRQLTYVASRSDGTGHADVAWAIMHVLYNEPLDGELDDKTAKVEMF</sequence>
<dbReference type="InterPro" id="IPR027417">
    <property type="entry name" value="P-loop_NTPase"/>
</dbReference>
<feature type="domain" description="Terminase large subunit gp17-like C-terminal" evidence="3">
    <location>
        <begin position="434"/>
        <end position="593"/>
    </location>
</feature>
<dbReference type="AlphaFoldDB" id="A0A2W5ADX1"/>
<evidence type="ECO:0000256" key="1">
    <source>
        <dbReference type="ARBA" id="ARBA00022612"/>
    </source>
</evidence>
<protein>
    <submittedName>
        <fullName evidence="4">Terminase</fullName>
    </submittedName>
</protein>
<evidence type="ECO:0000259" key="3">
    <source>
        <dbReference type="Pfam" id="PF17289"/>
    </source>
</evidence>
<proteinExistence type="predicted"/>
<dbReference type="InterPro" id="IPR010332">
    <property type="entry name" value="ATPase_terminase-su_N"/>
</dbReference>
<name>A0A2W5ADX1_9SPHN</name>